<organism evidence="2">
    <name type="scientific">Cacopsylla melanoneura</name>
    <dbReference type="NCBI Taxonomy" id="428564"/>
    <lineage>
        <taxon>Eukaryota</taxon>
        <taxon>Metazoa</taxon>
        <taxon>Ecdysozoa</taxon>
        <taxon>Arthropoda</taxon>
        <taxon>Hexapoda</taxon>
        <taxon>Insecta</taxon>
        <taxon>Pterygota</taxon>
        <taxon>Neoptera</taxon>
        <taxon>Paraneoptera</taxon>
        <taxon>Hemiptera</taxon>
        <taxon>Sternorrhyncha</taxon>
        <taxon>Psylloidea</taxon>
        <taxon>Psyllidae</taxon>
        <taxon>Psyllinae</taxon>
        <taxon>Cacopsylla</taxon>
    </lineage>
</organism>
<dbReference type="AlphaFoldDB" id="A0A8D8X8R0"/>
<sequence length="182" mass="20349">MTSSWSLNGVRLRPFPILNEVKRVMSSPADVVKQYLVCTSISPSPIPLIEFKSWSGCASYVSDHIVYEPLDQPTSLPVRLRSPSTVFDSQAGHCFELSTLLVSLLLGANIDAYVVSGYATREVCLNDQCRVVCPLIPQTKSDDILIPDEANQGLKRNKYIPKPVPDYKSRFEQMMDQRPEEG</sequence>
<dbReference type="GO" id="GO:0030317">
    <property type="term" value="P:flagellated sperm motility"/>
    <property type="evidence" value="ECO:0007669"/>
    <property type="project" value="TreeGrafter"/>
</dbReference>
<dbReference type="EMBL" id="HBUF01276530">
    <property type="protein sequence ID" value="CAG6686448.1"/>
    <property type="molecule type" value="Transcribed_RNA"/>
</dbReference>
<dbReference type="InterPro" id="IPR002931">
    <property type="entry name" value="Transglutaminase-like"/>
</dbReference>
<dbReference type="InterPro" id="IPR033551">
    <property type="entry name" value="DRC7/lobo"/>
</dbReference>
<evidence type="ECO:0000259" key="1">
    <source>
        <dbReference type="Pfam" id="PF01841"/>
    </source>
</evidence>
<dbReference type="PANTHER" id="PTHR35249:SF2">
    <property type="entry name" value="DYNEIN REGULATORY COMPLEX SUBUNIT 7"/>
    <property type="match status" value="1"/>
</dbReference>
<dbReference type="GO" id="GO:0031514">
    <property type="term" value="C:motile cilium"/>
    <property type="evidence" value="ECO:0007669"/>
    <property type="project" value="TreeGrafter"/>
</dbReference>
<name>A0A8D8X8R0_9HEMI</name>
<accession>A0A8D8X8R0</accession>
<dbReference type="SUPFAM" id="SSF54001">
    <property type="entry name" value="Cysteine proteinases"/>
    <property type="match status" value="1"/>
</dbReference>
<dbReference type="Pfam" id="PF01841">
    <property type="entry name" value="Transglut_core"/>
    <property type="match status" value="1"/>
</dbReference>
<dbReference type="PANTHER" id="PTHR35249">
    <property type="entry name" value="DYNEIN REGULATORY COMPLEX SUBUNIT 7"/>
    <property type="match status" value="1"/>
</dbReference>
<dbReference type="Gene3D" id="3.10.620.30">
    <property type="match status" value="1"/>
</dbReference>
<reference evidence="2" key="1">
    <citation type="submission" date="2021-05" db="EMBL/GenBank/DDBJ databases">
        <authorList>
            <person name="Alioto T."/>
            <person name="Alioto T."/>
            <person name="Gomez Garrido J."/>
        </authorList>
    </citation>
    <scope>NUCLEOTIDE SEQUENCE</scope>
</reference>
<dbReference type="InterPro" id="IPR038765">
    <property type="entry name" value="Papain-like_cys_pep_sf"/>
</dbReference>
<feature type="domain" description="Transglutaminase-like" evidence="1">
    <location>
        <begin position="58"/>
        <end position="121"/>
    </location>
</feature>
<evidence type="ECO:0000313" key="2">
    <source>
        <dbReference type="EMBL" id="CAG6686448.1"/>
    </source>
</evidence>
<proteinExistence type="predicted"/>
<protein>
    <submittedName>
        <fullName evidence="2">Dynein regulatory complex subunit 7</fullName>
    </submittedName>
</protein>